<keyword evidence="12 16" id="KW-0472">Membrane</keyword>
<keyword evidence="4" id="KW-1003">Cell membrane</keyword>
<evidence type="ECO:0000256" key="15">
    <source>
        <dbReference type="SAM" id="MobiDB-lite"/>
    </source>
</evidence>
<dbReference type="GO" id="GO:0030889">
    <property type="term" value="P:negative regulation of B cell proliferation"/>
    <property type="evidence" value="ECO:0007669"/>
    <property type="project" value="TreeGrafter"/>
</dbReference>
<keyword evidence="6 16" id="KW-0812">Transmembrane</keyword>
<reference evidence="17 18" key="1">
    <citation type="journal article" date="2011" name="Genome Biol. Evol.">
        <title>Integration of the genetic map and genome assembly of fugu facilitates insights into distinct features of genome evolution in teleosts and mammals.</title>
        <authorList>
            <person name="Kai W."/>
            <person name="Kikuchi K."/>
            <person name="Tohari S."/>
            <person name="Chew A.K."/>
            <person name="Tay A."/>
            <person name="Fujiwara A."/>
            <person name="Hosoya S."/>
            <person name="Suetake H."/>
            <person name="Naruse K."/>
            <person name="Brenner S."/>
            <person name="Suzuki Y."/>
            <person name="Venkatesh B."/>
        </authorList>
    </citation>
    <scope>NUCLEOTIDE SEQUENCE [LARGE SCALE GENOMIC DNA]</scope>
</reference>
<keyword evidence="8" id="KW-0732">Signal</keyword>
<keyword evidence="9" id="KW-0106">Calcium</keyword>
<keyword evidence="11 16" id="KW-1133">Transmembrane helix</keyword>
<evidence type="ECO:0000256" key="12">
    <source>
        <dbReference type="ARBA" id="ARBA00023136"/>
    </source>
</evidence>
<dbReference type="STRING" id="31033.ENSTRUP00000055058"/>
<dbReference type="PANTHER" id="PTHR17554">
    <property type="entry name" value="TYRO PROTEIN TYROSINE KINASE-BINDING PROTEIN"/>
    <property type="match status" value="1"/>
</dbReference>
<feature type="transmembrane region" description="Helical" evidence="16">
    <location>
        <begin position="30"/>
        <end position="53"/>
    </location>
</feature>
<keyword evidence="10" id="KW-0391">Immunity</keyword>
<keyword evidence="5" id="KW-0597">Phosphoprotein</keyword>
<gene>
    <name evidence="17" type="primary">tyrobp</name>
</gene>
<evidence type="ECO:0000256" key="4">
    <source>
        <dbReference type="ARBA" id="ARBA00022475"/>
    </source>
</evidence>
<dbReference type="GO" id="GO:0002282">
    <property type="term" value="P:microglial cell activation involved in immune response"/>
    <property type="evidence" value="ECO:0007669"/>
    <property type="project" value="TreeGrafter"/>
</dbReference>
<dbReference type="GO" id="GO:0005886">
    <property type="term" value="C:plasma membrane"/>
    <property type="evidence" value="ECO:0007669"/>
    <property type="project" value="UniProtKB-SubCell"/>
</dbReference>
<proteinExistence type="inferred from homology"/>
<accession>A0A3B5KG96</accession>
<dbReference type="GeneTree" id="ENSGT00940000175641"/>
<dbReference type="GO" id="GO:0032911">
    <property type="term" value="P:negative regulation of transforming growth factor beta1 production"/>
    <property type="evidence" value="ECO:0007669"/>
    <property type="project" value="TreeGrafter"/>
</dbReference>
<evidence type="ECO:0000256" key="10">
    <source>
        <dbReference type="ARBA" id="ARBA00022859"/>
    </source>
</evidence>
<evidence type="ECO:0000256" key="13">
    <source>
        <dbReference type="ARBA" id="ARBA00023157"/>
    </source>
</evidence>
<evidence type="ECO:0000256" key="6">
    <source>
        <dbReference type="ARBA" id="ARBA00022692"/>
    </source>
</evidence>
<dbReference type="GO" id="GO:0005102">
    <property type="term" value="F:signaling receptor binding"/>
    <property type="evidence" value="ECO:0007669"/>
    <property type="project" value="TreeGrafter"/>
</dbReference>
<evidence type="ECO:0000256" key="3">
    <source>
        <dbReference type="ARBA" id="ARBA00022356"/>
    </source>
</evidence>
<evidence type="ECO:0000256" key="7">
    <source>
        <dbReference type="ARBA" id="ARBA00022723"/>
    </source>
</evidence>
<protein>
    <recommendedName>
        <fullName evidence="3">TYRO protein tyrosine kinase-binding protein</fullName>
    </recommendedName>
    <alternativeName>
        <fullName evidence="14">DNAX-activation protein 12</fullName>
    </alternativeName>
</protein>
<keyword evidence="13" id="KW-1015">Disulfide bond</keyword>
<dbReference type="Ensembl" id="ENSTRUT00000053775.2">
    <property type="protein sequence ID" value="ENSTRUP00000055058.2"/>
    <property type="gene ID" value="ENSTRUG00000025522.2"/>
</dbReference>
<dbReference type="PANTHER" id="PTHR17554:SF2">
    <property type="entry name" value="TYRO PROTEIN TYROSINE KINASE-BINDING PROTEIN"/>
    <property type="match status" value="1"/>
</dbReference>
<keyword evidence="7" id="KW-0479">Metal-binding</keyword>
<dbReference type="GO" id="GO:0046872">
    <property type="term" value="F:metal ion binding"/>
    <property type="evidence" value="ECO:0007669"/>
    <property type="project" value="UniProtKB-KW"/>
</dbReference>
<evidence type="ECO:0000256" key="16">
    <source>
        <dbReference type="SAM" id="Phobius"/>
    </source>
</evidence>
<dbReference type="GO" id="GO:0034241">
    <property type="term" value="P:positive regulation of macrophage fusion"/>
    <property type="evidence" value="ECO:0007669"/>
    <property type="project" value="TreeGrafter"/>
</dbReference>
<evidence type="ECO:0000256" key="14">
    <source>
        <dbReference type="ARBA" id="ARBA00031252"/>
    </source>
</evidence>
<evidence type="ECO:0000256" key="11">
    <source>
        <dbReference type="ARBA" id="ARBA00022989"/>
    </source>
</evidence>
<evidence type="ECO:0000256" key="1">
    <source>
        <dbReference type="ARBA" id="ARBA00004251"/>
    </source>
</evidence>
<evidence type="ECO:0000256" key="9">
    <source>
        <dbReference type="ARBA" id="ARBA00022837"/>
    </source>
</evidence>
<reference evidence="17" key="3">
    <citation type="submission" date="2025-09" db="UniProtKB">
        <authorList>
            <consortium name="Ensembl"/>
        </authorList>
    </citation>
    <scope>IDENTIFICATION</scope>
</reference>
<dbReference type="Proteomes" id="UP000005226">
    <property type="component" value="Chromosome 7"/>
</dbReference>
<evidence type="ECO:0000256" key="8">
    <source>
        <dbReference type="ARBA" id="ARBA00022729"/>
    </source>
</evidence>
<dbReference type="AlphaFoldDB" id="A0A3B5KG96"/>
<dbReference type="OMA" id="QRQPYYK"/>
<feature type="region of interest" description="Disordered" evidence="15">
    <location>
        <begin position="59"/>
        <end position="90"/>
    </location>
</feature>
<dbReference type="InterPro" id="IPR026200">
    <property type="entry name" value="Tyrobp"/>
</dbReference>
<evidence type="ECO:0000313" key="18">
    <source>
        <dbReference type="Proteomes" id="UP000005226"/>
    </source>
</evidence>
<comment type="similarity">
    <text evidence="2">Belongs to the TYROBP family.</text>
</comment>
<dbReference type="GO" id="GO:0009986">
    <property type="term" value="C:cell surface"/>
    <property type="evidence" value="ECO:0007669"/>
    <property type="project" value="TreeGrafter"/>
</dbReference>
<keyword evidence="18" id="KW-1185">Reference proteome</keyword>
<comment type="subcellular location">
    <subcellularLocation>
        <location evidence="1">Cell membrane</location>
        <topology evidence="1">Single-pass type I membrane protein</topology>
    </subcellularLocation>
</comment>
<evidence type="ECO:0000256" key="5">
    <source>
        <dbReference type="ARBA" id="ARBA00022553"/>
    </source>
</evidence>
<name>A0A3B5KG96_TAKRU</name>
<dbReference type="GO" id="GO:0002283">
    <property type="term" value="P:neutrophil activation involved in immune response"/>
    <property type="evidence" value="ECO:0007669"/>
    <property type="project" value="TreeGrafter"/>
</dbReference>
<organism evidence="17 18">
    <name type="scientific">Takifugu rubripes</name>
    <name type="common">Japanese pufferfish</name>
    <name type="synonym">Fugu rubripes</name>
    <dbReference type="NCBI Taxonomy" id="31033"/>
    <lineage>
        <taxon>Eukaryota</taxon>
        <taxon>Metazoa</taxon>
        <taxon>Chordata</taxon>
        <taxon>Craniata</taxon>
        <taxon>Vertebrata</taxon>
        <taxon>Euteleostomi</taxon>
        <taxon>Actinopterygii</taxon>
        <taxon>Neopterygii</taxon>
        <taxon>Teleostei</taxon>
        <taxon>Neoteleostei</taxon>
        <taxon>Acanthomorphata</taxon>
        <taxon>Eupercaria</taxon>
        <taxon>Tetraodontiformes</taxon>
        <taxon>Tetradontoidea</taxon>
        <taxon>Tetraodontidae</taxon>
        <taxon>Takifugu</taxon>
    </lineage>
</organism>
<sequence>MSDGLCVVGPWFGECRWGDSCGHCYVIKTWVLMAVMITDILLTLLITASVFCLMTKLKRRRDPDSERSGKRTATSRATTSGSEVTESPYQALQGVQSDVYSELETFSK</sequence>
<evidence type="ECO:0000313" key="17">
    <source>
        <dbReference type="Ensembl" id="ENSTRUP00000055058.2"/>
    </source>
</evidence>
<dbReference type="InParanoid" id="A0A3B5KG96"/>
<reference evidence="17" key="2">
    <citation type="submission" date="2025-08" db="UniProtKB">
        <authorList>
            <consortium name="Ensembl"/>
        </authorList>
    </citation>
    <scope>IDENTIFICATION</scope>
</reference>
<evidence type="ECO:0000256" key="2">
    <source>
        <dbReference type="ARBA" id="ARBA00009791"/>
    </source>
</evidence>
<feature type="compositionally biased region" description="Low complexity" evidence="15">
    <location>
        <begin position="71"/>
        <end position="82"/>
    </location>
</feature>
<dbReference type="GO" id="GO:0032816">
    <property type="term" value="P:positive regulation of natural killer cell activation"/>
    <property type="evidence" value="ECO:0007669"/>
    <property type="project" value="TreeGrafter"/>
</dbReference>
<dbReference type="GO" id="GO:1904151">
    <property type="term" value="P:positive regulation of microglial cell mediated cytotoxicity"/>
    <property type="evidence" value="ECO:0007669"/>
    <property type="project" value="TreeGrafter"/>
</dbReference>